<dbReference type="VEuPathDB" id="ToxoDB:cyc_09258"/>
<evidence type="ECO:0000313" key="1">
    <source>
        <dbReference type="EMBL" id="OEH77387.1"/>
    </source>
</evidence>
<feature type="non-terminal residue" evidence="1">
    <location>
        <position position="100"/>
    </location>
</feature>
<keyword evidence="2" id="KW-1185">Reference proteome</keyword>
<dbReference type="Proteomes" id="UP000095192">
    <property type="component" value="Unassembled WGS sequence"/>
</dbReference>
<accession>A0A1D3D1S0</accession>
<dbReference type="AlphaFoldDB" id="A0A1D3D1S0"/>
<name>A0A1D3D1S0_9EIME</name>
<dbReference type="VEuPathDB" id="ToxoDB:LOC113147525"/>
<organism evidence="1 2">
    <name type="scientific">Cyclospora cayetanensis</name>
    <dbReference type="NCBI Taxonomy" id="88456"/>
    <lineage>
        <taxon>Eukaryota</taxon>
        <taxon>Sar</taxon>
        <taxon>Alveolata</taxon>
        <taxon>Apicomplexa</taxon>
        <taxon>Conoidasida</taxon>
        <taxon>Coccidia</taxon>
        <taxon>Eucoccidiorida</taxon>
        <taxon>Eimeriorina</taxon>
        <taxon>Eimeriidae</taxon>
        <taxon>Cyclospora</taxon>
    </lineage>
</organism>
<gene>
    <name evidence="1" type="ORF">cyc_09258</name>
</gene>
<reference evidence="1 2" key="1">
    <citation type="journal article" date="2016" name="BMC Genomics">
        <title>Comparative genomics reveals Cyclospora cayetanensis possesses coccidia-like metabolism and invasion components but unique surface antigens.</title>
        <authorList>
            <person name="Liu S."/>
            <person name="Wang L."/>
            <person name="Zheng H."/>
            <person name="Xu Z."/>
            <person name="Roellig D.M."/>
            <person name="Li N."/>
            <person name="Frace M.A."/>
            <person name="Tang K."/>
            <person name="Arrowood M.J."/>
            <person name="Moss D.M."/>
            <person name="Zhang L."/>
            <person name="Feng Y."/>
            <person name="Xiao L."/>
        </authorList>
    </citation>
    <scope>NUCLEOTIDE SEQUENCE [LARGE SCALE GENOMIC DNA]</scope>
    <source>
        <strain evidence="1 2">CHN_HEN01</strain>
    </source>
</reference>
<dbReference type="EMBL" id="JROU02001105">
    <property type="protein sequence ID" value="OEH77387.1"/>
    <property type="molecule type" value="Genomic_DNA"/>
</dbReference>
<evidence type="ECO:0000313" key="2">
    <source>
        <dbReference type="Proteomes" id="UP000095192"/>
    </source>
</evidence>
<dbReference type="InParanoid" id="A0A1D3D1S0"/>
<proteinExistence type="predicted"/>
<comment type="caution">
    <text evidence="1">The sequence shown here is derived from an EMBL/GenBank/DDBJ whole genome shotgun (WGS) entry which is preliminary data.</text>
</comment>
<protein>
    <submittedName>
        <fullName evidence="1">Uncharacterized protein</fullName>
    </submittedName>
</protein>
<sequence length="100" mass="10979">MLLYGQPLLPRQPPPLDKLTIQTTKEKLKNTFIEVSLPTTMLGVYIHRSVQRCTGWSLHENVSDLGSPSCLFPPSPSSYKDEQFAGKSQEGFAAVGICGV</sequence>